<name>F0QSS0_VULM7</name>
<feature type="domain" description="Methyltransferase type 11" evidence="3">
    <location>
        <begin position="55"/>
        <end position="146"/>
    </location>
</feature>
<accession>F0QSS0</accession>
<dbReference type="HOGENOM" id="CLU_1275397_0_0_2"/>
<keyword evidence="2" id="KW-0808">Transferase</keyword>
<dbReference type="GO" id="GO:0006400">
    <property type="term" value="P:tRNA modification"/>
    <property type="evidence" value="ECO:0007669"/>
    <property type="project" value="UniProtKB-ARBA"/>
</dbReference>
<dbReference type="Proteomes" id="UP000007485">
    <property type="component" value="Chromosome"/>
</dbReference>
<keyword evidence="5" id="KW-1185">Reference proteome</keyword>
<dbReference type="STRING" id="985053.VMUT_1382"/>
<dbReference type="Gene3D" id="3.40.50.150">
    <property type="entry name" value="Vaccinia Virus protein VP39"/>
    <property type="match status" value="1"/>
</dbReference>
<proteinExistence type="predicted"/>
<dbReference type="PANTHER" id="PTHR13069">
    <property type="entry name" value="ALKYLATED DNA REPAIR PROTEIN ALKB HOMOLOG 8"/>
    <property type="match status" value="1"/>
</dbReference>
<keyword evidence="1 4" id="KW-0489">Methyltransferase</keyword>
<evidence type="ECO:0000256" key="2">
    <source>
        <dbReference type="ARBA" id="ARBA00022679"/>
    </source>
</evidence>
<evidence type="ECO:0000313" key="5">
    <source>
        <dbReference type="Proteomes" id="UP000007485"/>
    </source>
</evidence>
<sequence>MLNMYYFVEYLRRVMEAYDIISRAYPETREGGLLAGALLSEVGDFIRELAPRLVLDVGAGAGGNLEVLRKFLGNSMYIGCELSIGMIRASGGGIEWINCSSTHIPIRTESLDLVVSIAVLHHIPKNLIMDALREIRRVLRIGGAFITTVWGCEGEVLRRLRGLSDCEGYLPWSYGLDREVLRFYRLYRKGELEGEVINAGLNVIKNGVIRIGGFINYYVVSRK</sequence>
<dbReference type="eggNOG" id="arCOG04583">
    <property type="taxonomic scope" value="Archaea"/>
</dbReference>
<dbReference type="AlphaFoldDB" id="F0QSS0"/>
<dbReference type="GO" id="GO:0032259">
    <property type="term" value="P:methylation"/>
    <property type="evidence" value="ECO:0007669"/>
    <property type="project" value="UniProtKB-KW"/>
</dbReference>
<dbReference type="EMBL" id="CP002529">
    <property type="protein sequence ID" value="ADY01587.1"/>
    <property type="molecule type" value="Genomic_DNA"/>
</dbReference>
<evidence type="ECO:0000313" key="4">
    <source>
        <dbReference type="EMBL" id="ADY01587.1"/>
    </source>
</evidence>
<dbReference type="Pfam" id="PF08241">
    <property type="entry name" value="Methyltransf_11"/>
    <property type="match status" value="1"/>
</dbReference>
<dbReference type="InterPro" id="IPR051422">
    <property type="entry name" value="AlkB_tRNA_MeTrf/Diox"/>
</dbReference>
<dbReference type="GO" id="GO:0008175">
    <property type="term" value="F:tRNA methyltransferase activity"/>
    <property type="evidence" value="ECO:0007669"/>
    <property type="project" value="UniProtKB-ARBA"/>
</dbReference>
<evidence type="ECO:0000256" key="1">
    <source>
        <dbReference type="ARBA" id="ARBA00022603"/>
    </source>
</evidence>
<dbReference type="KEGG" id="vmo:VMUT_1382"/>
<dbReference type="PANTHER" id="PTHR13069:SF21">
    <property type="entry name" value="ALKYLATED DNA REPAIR PROTEIN ALKB HOMOLOG 8"/>
    <property type="match status" value="1"/>
</dbReference>
<dbReference type="CDD" id="cd02440">
    <property type="entry name" value="AdoMet_MTases"/>
    <property type="match status" value="1"/>
</dbReference>
<dbReference type="GO" id="GO:0008757">
    <property type="term" value="F:S-adenosylmethionine-dependent methyltransferase activity"/>
    <property type="evidence" value="ECO:0007669"/>
    <property type="project" value="InterPro"/>
</dbReference>
<protein>
    <submittedName>
        <fullName evidence="4">Methyltransferase type 11</fullName>
    </submittedName>
</protein>
<organism evidence="4 5">
    <name type="scientific">Vulcanisaeta moutnovskia (strain 768-28)</name>
    <dbReference type="NCBI Taxonomy" id="985053"/>
    <lineage>
        <taxon>Archaea</taxon>
        <taxon>Thermoproteota</taxon>
        <taxon>Thermoprotei</taxon>
        <taxon>Thermoproteales</taxon>
        <taxon>Thermoproteaceae</taxon>
        <taxon>Vulcanisaeta</taxon>
    </lineage>
</organism>
<dbReference type="SUPFAM" id="SSF53335">
    <property type="entry name" value="S-adenosyl-L-methionine-dependent methyltransferases"/>
    <property type="match status" value="1"/>
</dbReference>
<dbReference type="InterPro" id="IPR013216">
    <property type="entry name" value="Methyltransf_11"/>
</dbReference>
<reference evidence="4 5" key="1">
    <citation type="journal article" date="2011" name="J. Bacteriol.">
        <title>Complete genome sequence of 'Vulcanisaeta moutnovskia' strain 768-28, a novel member of the hyperthermophilic crenarchaeal genus vulcanisaeta.</title>
        <authorList>
            <person name="Gumerov V.M."/>
            <person name="Mardanov A.V."/>
            <person name="Beletsky A.V."/>
            <person name="Prokofeva M.I."/>
            <person name="Bonch-Osmolovskaya E.A."/>
            <person name="Ravin N.V."/>
            <person name="Skryabin K.G."/>
        </authorList>
    </citation>
    <scope>NUCLEOTIDE SEQUENCE [LARGE SCALE GENOMIC DNA]</scope>
    <source>
        <strain evidence="4 5">768-28</strain>
    </source>
</reference>
<dbReference type="InterPro" id="IPR029063">
    <property type="entry name" value="SAM-dependent_MTases_sf"/>
</dbReference>
<gene>
    <name evidence="4" type="ordered locus">VMUT_1382</name>
</gene>
<evidence type="ECO:0000259" key="3">
    <source>
        <dbReference type="Pfam" id="PF08241"/>
    </source>
</evidence>